<organism evidence="2">
    <name type="scientific">viral metagenome</name>
    <dbReference type="NCBI Taxonomy" id="1070528"/>
    <lineage>
        <taxon>unclassified sequences</taxon>
        <taxon>metagenomes</taxon>
        <taxon>organismal metagenomes</taxon>
    </lineage>
</organism>
<protein>
    <submittedName>
        <fullName evidence="2">Uncharacterized protein</fullName>
    </submittedName>
</protein>
<keyword evidence="1" id="KW-0812">Transmembrane</keyword>
<keyword evidence="1" id="KW-1133">Transmembrane helix</keyword>
<proteinExistence type="predicted"/>
<dbReference type="EMBL" id="MN739246">
    <property type="protein sequence ID" value="QHS95239.1"/>
    <property type="molecule type" value="Genomic_DNA"/>
</dbReference>
<evidence type="ECO:0000313" key="2">
    <source>
        <dbReference type="EMBL" id="QHS95239.1"/>
    </source>
</evidence>
<accession>A0A6C0BUJ4</accession>
<feature type="transmembrane region" description="Helical" evidence="1">
    <location>
        <begin position="6"/>
        <end position="23"/>
    </location>
</feature>
<evidence type="ECO:0000256" key="1">
    <source>
        <dbReference type="SAM" id="Phobius"/>
    </source>
</evidence>
<dbReference type="AlphaFoldDB" id="A0A6C0BUJ4"/>
<reference evidence="2" key="1">
    <citation type="journal article" date="2020" name="Nature">
        <title>Giant virus diversity and host interactions through global metagenomics.</title>
        <authorList>
            <person name="Schulz F."/>
            <person name="Roux S."/>
            <person name="Paez-Espino D."/>
            <person name="Jungbluth S."/>
            <person name="Walsh D.A."/>
            <person name="Denef V.J."/>
            <person name="McMahon K.D."/>
            <person name="Konstantinidis K.T."/>
            <person name="Eloe-Fadrosh E.A."/>
            <person name="Kyrpides N.C."/>
            <person name="Woyke T."/>
        </authorList>
    </citation>
    <scope>NUCLEOTIDE SEQUENCE</scope>
    <source>
        <strain evidence="2">GVMAG-M-3300018428-35</strain>
    </source>
</reference>
<name>A0A6C0BUJ4_9ZZZZ</name>
<keyword evidence="1" id="KW-0472">Membrane</keyword>
<sequence length="508" mass="56092">MDDNFYVYLLFSFILGYLFNSIIKKMCGTNIEGFRSLTEEEEGIIDKIITGEIFTMRDPEIGSLNSIYGTIGNDKSPESPCDSKKYCYYVGKVRGSDGLYPGLPAFKTYKWDVKTEAVVDDDTSGPIPCEHDFDCCKTSSSCTRRLRDGSGSAEGRAKQNFPNTGITCKPQQCSVKGSDGNFYPADCLETGVCPSGAPKSGGNDENNQKENKGEKNRVVVDQVTCDLSKGGKCPGPIRNGNPTSQDCPPSEVCPLLCTDGTNAINVSDKEKNYQCDQGWVPRTNTYYTPSTDPKVGKDRCCIETCDNWIKRSFKGKKCPAGSRTRPGTIPFDSKGIPQPEKCCEYATEEEIINNNGEYVCDPEDPKSKCLLCNEEVTTGQPEPYKMDLGAIHGVSATSFKLSERLSDDERDEFKINMDKWSESEGDDVYGLLNGVNVNWEIRSAVPDTRHPCSCLIDSIKSTCWECGDAGRPADTGNKSYMGPGKKCVTRDYLKNNEYLKTLKIPENT</sequence>